<dbReference type="Pfam" id="PF05069">
    <property type="entry name" value="Phage_tail_S"/>
    <property type="match status" value="1"/>
</dbReference>
<organism evidence="1">
    <name type="scientific">Salmonella enterica</name>
    <name type="common">Salmonella choleraesuis</name>
    <dbReference type="NCBI Taxonomy" id="28901"/>
    <lineage>
        <taxon>Bacteria</taxon>
        <taxon>Pseudomonadati</taxon>
        <taxon>Pseudomonadota</taxon>
        <taxon>Gammaproteobacteria</taxon>
        <taxon>Enterobacterales</taxon>
        <taxon>Enterobacteriaceae</taxon>
        <taxon>Salmonella</taxon>
    </lineage>
</organism>
<protein>
    <submittedName>
        <fullName evidence="1">Phage virion morphogenesis protein</fullName>
    </submittedName>
</protein>
<comment type="caution">
    <text evidence="1">The sequence shown here is derived from an EMBL/GenBank/DDBJ whole genome shotgun (WGS) entry which is preliminary data.</text>
</comment>
<gene>
    <name evidence="1" type="ORF">BH006_14100</name>
</gene>
<proteinExistence type="predicted"/>
<dbReference type="InterPro" id="IPR006522">
    <property type="entry name" value="Phage_virion_morphogenesis"/>
</dbReference>
<evidence type="ECO:0000313" key="1">
    <source>
        <dbReference type="EMBL" id="OEH99104.1"/>
    </source>
</evidence>
<sequence>MYTIEIDTTGFEKSLDRLIKGLTQRKPLMQTLAMHMLFAVEKNFQQQGRPAWAGWSPRYAREARRRGQTNILQCSGRLAASITPVSDNDTARVGTNVKYAAIHQEGGQIHIAARSQQAYYRQYKNGSVGNRFVKKGRSNYSEWHTLPEYNITMPARPFLSLDDSDSVDMEDSVQKYLRGLTGG</sequence>
<dbReference type="AlphaFoldDB" id="A0A3F3IQ08"/>
<dbReference type="RefSeq" id="WP_069721038.1">
    <property type="nucleotide sequence ID" value="NZ_MJEL01000004.1"/>
</dbReference>
<accession>A0A3F3IQ08</accession>
<dbReference type="Proteomes" id="UP000852880">
    <property type="component" value="Unassembled WGS sequence"/>
</dbReference>
<name>A0A3F3IQ08_SALER</name>
<dbReference type="EMBL" id="MJEL01000004">
    <property type="protein sequence ID" value="OEH99104.1"/>
    <property type="molecule type" value="Genomic_DNA"/>
</dbReference>
<reference evidence="1" key="1">
    <citation type="submission" date="2016-09" db="EMBL/GenBank/DDBJ databases">
        <title>Whole Genome Sequencing of Salmonella enterica subsp. enterica serovar Nottingham.</title>
        <authorList>
            <person name="Zheng J."/>
            <person name="Wang H."/>
        </authorList>
    </citation>
    <scope>NUCLEOTIDE SEQUENCE [LARGE SCALE GENOMIC DNA]</scope>
    <source>
        <strain evidence="1">CFSAN055411</strain>
    </source>
</reference>
<dbReference type="NCBIfam" id="TIGR01635">
    <property type="entry name" value="tail_comp_S"/>
    <property type="match status" value="1"/>
</dbReference>